<reference evidence="3 4" key="1">
    <citation type="journal article" date="2021" name="G3 (Bethesda)">
        <title>Improved contiguity of the threespine stickleback genome using long-read sequencing.</title>
        <authorList>
            <person name="Nath S."/>
            <person name="Shaw D.E."/>
            <person name="White M.A."/>
        </authorList>
    </citation>
    <scope>NUCLEOTIDE SEQUENCE [LARGE SCALE GENOMIC DNA]</scope>
    <source>
        <strain evidence="3 4">Lake Benthic</strain>
    </source>
</reference>
<dbReference type="InterPro" id="IPR015424">
    <property type="entry name" value="PyrdxlP-dep_Trfase"/>
</dbReference>
<evidence type="ECO:0000256" key="1">
    <source>
        <dbReference type="SAM" id="MobiDB-lite"/>
    </source>
</evidence>
<proteinExistence type="predicted"/>
<dbReference type="Ensembl" id="ENSGACT00000039464.1">
    <property type="protein sequence ID" value="ENSGACP00000061140.1"/>
    <property type="gene ID" value="ENSGACG00000028390.1"/>
</dbReference>
<dbReference type="Proteomes" id="UP000007635">
    <property type="component" value="Chromosome XII"/>
</dbReference>
<evidence type="ECO:0000313" key="3">
    <source>
        <dbReference type="Ensembl" id="ENSGACP00000061140.1"/>
    </source>
</evidence>
<feature type="domain" description="Serine hydroxymethyltransferase-like" evidence="2">
    <location>
        <begin position="53"/>
        <end position="103"/>
    </location>
</feature>
<keyword evidence="4" id="KW-1185">Reference proteome</keyword>
<accession>A0AAQ4RDT4</accession>
<dbReference type="GeneTree" id="ENSGT00950000182883"/>
<dbReference type="InterPro" id="IPR039429">
    <property type="entry name" value="SHMT-like_dom"/>
</dbReference>
<organism evidence="3 4">
    <name type="scientific">Gasterosteus aculeatus aculeatus</name>
    <name type="common">three-spined stickleback</name>
    <dbReference type="NCBI Taxonomy" id="481459"/>
    <lineage>
        <taxon>Eukaryota</taxon>
        <taxon>Metazoa</taxon>
        <taxon>Chordata</taxon>
        <taxon>Craniata</taxon>
        <taxon>Vertebrata</taxon>
        <taxon>Euteleostomi</taxon>
        <taxon>Actinopterygii</taxon>
        <taxon>Neopterygii</taxon>
        <taxon>Teleostei</taxon>
        <taxon>Neoteleostei</taxon>
        <taxon>Acanthomorphata</taxon>
        <taxon>Eupercaria</taxon>
        <taxon>Perciformes</taxon>
        <taxon>Cottioidei</taxon>
        <taxon>Gasterosteales</taxon>
        <taxon>Gasterosteidae</taxon>
        <taxon>Gasterosteus</taxon>
    </lineage>
</organism>
<dbReference type="InterPro" id="IPR015422">
    <property type="entry name" value="PyrdxlP-dep_Trfase_small"/>
</dbReference>
<dbReference type="AlphaFoldDB" id="A0AAQ4RDT4"/>
<sequence>MNEAPREQGFPKISNSNLGIWLVCRRPLPCSNGSLLKSMANALLRKGYTLLAGTDGARAERVLELVSITASTNTCPGDKSALTPGGLRTQRRTLTSRPFKEAGEQRGRESGPRRTRTRDQVFRSYVMMWIQGNKW</sequence>
<name>A0AAQ4RDT4_GASAC</name>
<reference evidence="3" key="2">
    <citation type="submission" date="2025-08" db="UniProtKB">
        <authorList>
            <consortium name="Ensembl"/>
        </authorList>
    </citation>
    <scope>IDENTIFICATION</scope>
</reference>
<dbReference type="Pfam" id="PF00464">
    <property type="entry name" value="SHMT"/>
    <property type="match status" value="1"/>
</dbReference>
<feature type="compositionally biased region" description="Basic and acidic residues" evidence="1">
    <location>
        <begin position="98"/>
        <end position="117"/>
    </location>
</feature>
<evidence type="ECO:0000313" key="4">
    <source>
        <dbReference type="Proteomes" id="UP000007635"/>
    </source>
</evidence>
<feature type="region of interest" description="Disordered" evidence="1">
    <location>
        <begin position="76"/>
        <end position="117"/>
    </location>
</feature>
<protein>
    <recommendedName>
        <fullName evidence="2">Serine hydroxymethyltransferase-like domain-containing protein</fullName>
    </recommendedName>
</protein>
<reference evidence="3" key="3">
    <citation type="submission" date="2025-09" db="UniProtKB">
        <authorList>
            <consortium name="Ensembl"/>
        </authorList>
    </citation>
    <scope>IDENTIFICATION</scope>
</reference>
<dbReference type="SUPFAM" id="SSF53383">
    <property type="entry name" value="PLP-dependent transferases"/>
    <property type="match status" value="1"/>
</dbReference>
<dbReference type="Gene3D" id="3.90.1150.10">
    <property type="entry name" value="Aspartate Aminotransferase, domain 1"/>
    <property type="match status" value="1"/>
</dbReference>
<evidence type="ECO:0000259" key="2">
    <source>
        <dbReference type="Pfam" id="PF00464"/>
    </source>
</evidence>